<dbReference type="Proteomes" id="UP001597102">
    <property type="component" value="Unassembled WGS sequence"/>
</dbReference>
<evidence type="ECO:0000313" key="2">
    <source>
        <dbReference type="Proteomes" id="UP001597102"/>
    </source>
</evidence>
<evidence type="ECO:0000313" key="1">
    <source>
        <dbReference type="EMBL" id="MFD0987751.1"/>
    </source>
</evidence>
<reference evidence="2" key="1">
    <citation type="journal article" date="2019" name="Int. J. Syst. Evol. Microbiol.">
        <title>The Global Catalogue of Microorganisms (GCM) 10K type strain sequencing project: providing services to taxonomists for standard genome sequencing and annotation.</title>
        <authorList>
            <consortium name="The Broad Institute Genomics Platform"/>
            <consortium name="The Broad Institute Genome Sequencing Center for Infectious Disease"/>
            <person name="Wu L."/>
            <person name="Ma J."/>
        </authorList>
    </citation>
    <scope>NUCLEOTIDE SEQUENCE [LARGE SCALE GENOMIC DNA]</scope>
    <source>
        <strain evidence="2">CCUG 61697</strain>
    </source>
</reference>
<name>A0ABW3JBY5_9HYPH</name>
<gene>
    <name evidence="1" type="ORF">ACFQ2F_11655</name>
</gene>
<sequence>MSQAMPQTAVTMKATTTHRNMPEYGLGVLTCQSPIADDDPVC</sequence>
<keyword evidence="2" id="KW-1185">Reference proteome</keyword>
<accession>A0ABW3JBY5</accession>
<proteinExistence type="predicted"/>
<dbReference type="EMBL" id="JBHTJO010000001">
    <property type="protein sequence ID" value="MFD0987751.1"/>
    <property type="molecule type" value="Genomic_DNA"/>
</dbReference>
<protein>
    <submittedName>
        <fullName evidence="1">Uncharacterized protein</fullName>
    </submittedName>
</protein>
<comment type="caution">
    <text evidence="1">The sequence shown here is derived from an EMBL/GenBank/DDBJ whole genome shotgun (WGS) entry which is preliminary data.</text>
</comment>
<organism evidence="1 2">
    <name type="scientific">Methyloligella solikamskensis</name>
    <dbReference type="NCBI Taxonomy" id="1177756"/>
    <lineage>
        <taxon>Bacteria</taxon>
        <taxon>Pseudomonadati</taxon>
        <taxon>Pseudomonadota</taxon>
        <taxon>Alphaproteobacteria</taxon>
        <taxon>Hyphomicrobiales</taxon>
        <taxon>Hyphomicrobiaceae</taxon>
        <taxon>Methyloligella</taxon>
    </lineage>
</organism>
<dbReference type="RefSeq" id="WP_379090026.1">
    <property type="nucleotide sequence ID" value="NZ_JBHTJO010000001.1"/>
</dbReference>